<dbReference type="SUPFAM" id="SSF49785">
    <property type="entry name" value="Galactose-binding domain-like"/>
    <property type="match status" value="1"/>
</dbReference>
<dbReference type="InterPro" id="IPR000383">
    <property type="entry name" value="Xaa-Pro-like_dom"/>
</dbReference>
<evidence type="ECO:0000259" key="2">
    <source>
        <dbReference type="SMART" id="SM00939"/>
    </source>
</evidence>
<dbReference type="PANTHER" id="PTHR43056">
    <property type="entry name" value="PEPTIDASE S9 PROLYL OLIGOPEPTIDASE"/>
    <property type="match status" value="1"/>
</dbReference>
<dbReference type="InterPro" id="IPR005674">
    <property type="entry name" value="CocE/Ser_esterase"/>
</dbReference>
<dbReference type="GO" id="GO:0008239">
    <property type="term" value="F:dipeptidyl-peptidase activity"/>
    <property type="evidence" value="ECO:0007669"/>
    <property type="project" value="InterPro"/>
</dbReference>
<organism evidence="3 4">
    <name type="scientific">Gimesia panareensis</name>
    <dbReference type="NCBI Taxonomy" id="2527978"/>
    <lineage>
        <taxon>Bacteria</taxon>
        <taxon>Pseudomonadati</taxon>
        <taxon>Planctomycetota</taxon>
        <taxon>Planctomycetia</taxon>
        <taxon>Planctomycetales</taxon>
        <taxon>Planctomycetaceae</taxon>
        <taxon>Gimesia</taxon>
    </lineage>
</organism>
<feature type="domain" description="Xaa-Pro dipeptidyl-peptidase C-terminal" evidence="2">
    <location>
        <begin position="361"/>
        <end position="642"/>
    </location>
</feature>
<reference evidence="3 4" key="1">
    <citation type="submission" date="2019-02" db="EMBL/GenBank/DDBJ databases">
        <title>Deep-cultivation of Planctomycetes and their phenomic and genomic characterization uncovers novel biology.</title>
        <authorList>
            <person name="Wiegand S."/>
            <person name="Jogler M."/>
            <person name="Boedeker C."/>
            <person name="Pinto D."/>
            <person name="Vollmers J."/>
            <person name="Rivas-Marin E."/>
            <person name="Kohn T."/>
            <person name="Peeters S.H."/>
            <person name="Heuer A."/>
            <person name="Rast P."/>
            <person name="Oberbeckmann S."/>
            <person name="Bunk B."/>
            <person name="Jeske O."/>
            <person name="Meyerdierks A."/>
            <person name="Storesund J.E."/>
            <person name="Kallscheuer N."/>
            <person name="Luecker S."/>
            <person name="Lage O.M."/>
            <person name="Pohl T."/>
            <person name="Merkel B.J."/>
            <person name="Hornburger P."/>
            <person name="Mueller R.-W."/>
            <person name="Bruemmer F."/>
            <person name="Labrenz M."/>
            <person name="Spormann A.M."/>
            <person name="Op den Camp H."/>
            <person name="Overmann J."/>
            <person name="Amann R."/>
            <person name="Jetten M.S.M."/>
            <person name="Mascher T."/>
            <person name="Medema M.H."/>
            <person name="Devos D.P."/>
            <person name="Kaster A.-K."/>
            <person name="Ovreas L."/>
            <person name="Rohde M."/>
            <person name="Galperin M.Y."/>
            <person name="Jogler C."/>
        </authorList>
    </citation>
    <scope>NUCLEOTIDE SEQUENCE [LARGE SCALE GENOMIC DNA]</scope>
    <source>
        <strain evidence="3 4">Pan153</strain>
    </source>
</reference>
<evidence type="ECO:0000313" key="4">
    <source>
        <dbReference type="Proteomes" id="UP000320839"/>
    </source>
</evidence>
<dbReference type="Gene3D" id="3.40.50.1820">
    <property type="entry name" value="alpha/beta hydrolase"/>
    <property type="match status" value="1"/>
</dbReference>
<protein>
    <submittedName>
        <fullName evidence="3">Cocaine esterase</fullName>
        <ecNumber evidence="3">3.1.1.84</ecNumber>
    </submittedName>
</protein>
<dbReference type="SMART" id="SM00939">
    <property type="entry name" value="PepX_C"/>
    <property type="match status" value="1"/>
</dbReference>
<accession>A0A518FX43</accession>
<proteinExistence type="predicted"/>
<dbReference type="Pfam" id="PF02129">
    <property type="entry name" value="Peptidase_S15"/>
    <property type="match status" value="1"/>
</dbReference>
<dbReference type="Proteomes" id="UP000320839">
    <property type="component" value="Chromosome"/>
</dbReference>
<evidence type="ECO:0000256" key="1">
    <source>
        <dbReference type="ARBA" id="ARBA00022801"/>
    </source>
</evidence>
<dbReference type="OrthoDB" id="238714at2"/>
<dbReference type="NCBIfam" id="TIGR00976">
    <property type="entry name" value="CocE_NonD"/>
    <property type="match status" value="1"/>
</dbReference>
<dbReference type="Pfam" id="PF08530">
    <property type="entry name" value="PepX_C"/>
    <property type="match status" value="1"/>
</dbReference>
<keyword evidence="1 3" id="KW-0378">Hydrolase</keyword>
<dbReference type="EMBL" id="CP036317">
    <property type="protein sequence ID" value="QDV20871.1"/>
    <property type="molecule type" value="Genomic_DNA"/>
</dbReference>
<dbReference type="InterPro" id="IPR008979">
    <property type="entry name" value="Galactose-bd-like_sf"/>
</dbReference>
<sequence>MQMALCTTIKQLTSAIQNFPQATNRLRHSLSVFSLALFVLLSSLPKISAAEAPYDVKVIKNVMVPMRDGVKLATDVYLPARGDKAVEGRFPVVHFRTPYGKTGMGAGTSRYFVRLGYVVVGQDTRGRGQSEGIWHWMSDDREDGYDAIEWIAKQPWSNGKIGMLGCSYVGATQHLAAMTRPPHLTTIIPSNPSINHGIGATIYGGAFRLRVWKWVIGNVAKGSRQARDPNLKQALQEQAAQWQHYLLNLPLRRGLTPLRIAPEYENMLIEMLEHRRNDEYWRFSNIIEYVDEHQDIPSLMVGGWYDLFSSSTTETYMALKRTKQSPIHLIMGPWKHCGHRQAHGQVDFGPDAALGQMTYQREWFDRWLKDSSGDLSQKAPFKTPVRLFVMGTGDGHKTKEGKLYHGGYWRNESDYPLPQARETKFYLQQSGLLSKEPPAQENATTTFDFDPRNPVPTVGGCVVGSNTLMVDGAWNQWGGKHTWSWPVALPLSARNDVLVFMTPPLEEDVEVVGPIRVKLWASSSAVDTDFTAKLIDVYPSSSDFPTGFDLIMGDGIIRARYRDSDKTETFMTPGETYEFSIKLDPCSNRFKKGHRIRVDISSSNFPRFDVNPNTGEPANDYRRKVTATNTIYHDRLHPSHIVLPVLPAQK</sequence>
<dbReference type="PANTHER" id="PTHR43056:SF10">
    <property type="entry name" value="COCE_NOND FAMILY, PUTATIVE (AFU_ORTHOLOGUE AFUA_7G00600)-RELATED"/>
    <property type="match status" value="1"/>
</dbReference>
<dbReference type="InterPro" id="IPR029058">
    <property type="entry name" value="AB_hydrolase_fold"/>
</dbReference>
<dbReference type="InterPro" id="IPR013736">
    <property type="entry name" value="Xaa-Pro_dipept_C"/>
</dbReference>
<dbReference type="Gene3D" id="1.10.3020.10">
    <property type="entry name" value="alpha-amino acid ester hydrolase ( Helical cap domain)"/>
    <property type="match status" value="1"/>
</dbReference>
<evidence type="ECO:0000313" key="3">
    <source>
        <dbReference type="EMBL" id="QDV20871.1"/>
    </source>
</evidence>
<gene>
    <name evidence="3" type="primary">cocE_6</name>
    <name evidence="3" type="ORF">Pan153_55500</name>
</gene>
<name>A0A518FX43_9PLAN</name>
<dbReference type="InterPro" id="IPR050585">
    <property type="entry name" value="Xaa-Pro_dipeptidyl-ppase/CocE"/>
</dbReference>
<dbReference type="AlphaFoldDB" id="A0A518FX43"/>
<dbReference type="Gene3D" id="2.60.120.260">
    <property type="entry name" value="Galactose-binding domain-like"/>
    <property type="match status" value="1"/>
</dbReference>
<dbReference type="SUPFAM" id="SSF53474">
    <property type="entry name" value="alpha/beta-Hydrolases"/>
    <property type="match status" value="1"/>
</dbReference>
<dbReference type="EC" id="3.1.1.84" evidence="3"/>